<feature type="compositionally biased region" description="Acidic residues" evidence="1">
    <location>
        <begin position="493"/>
        <end position="503"/>
    </location>
</feature>
<organism evidence="2 3">
    <name type="scientific">Desmophyllum pertusum</name>
    <dbReference type="NCBI Taxonomy" id="174260"/>
    <lineage>
        <taxon>Eukaryota</taxon>
        <taxon>Metazoa</taxon>
        <taxon>Cnidaria</taxon>
        <taxon>Anthozoa</taxon>
        <taxon>Hexacorallia</taxon>
        <taxon>Scleractinia</taxon>
        <taxon>Caryophylliina</taxon>
        <taxon>Caryophylliidae</taxon>
        <taxon>Desmophyllum</taxon>
    </lineage>
</organism>
<sequence length="583" mass="66641">MGAIDDLLERLTNVIHGDESEATAMGFDSTFVGQPSMPSLSWLNLQAEHFRCCQIIAAARQLGMGTLEKVAEKSIDFIGVMANKFHNRTLVPIEVSGADAAEMAQELILELRSTILPPESPAKRVEKDKDKEKHEEKKDEQVEVVMLVDEVENVAKTGEKDKDKEKQEEKKDEQVEVVMLVDEVENVAKTGEKEKDKEKQEKKDEQVEDDDEDEDDDDDDNDEEENSDDEENSDEEDATGEEENLVKVGASSERDSKKGQSRKKKRIHYTKRKCPLCKGTFVHLRRHLENAHVKKNERIPSARVESLIQMAIHGNKMVGGKVTKEKKGVIKVYRRNKEICPLCDTVTTYLTTHLQRMHKLAKGDHKYQSTLTIARRYRGQSAEVMWDKQLIARKKGKVASQVVVSRKRKVYYTDSESGTDSEAGAERKKKKSGLQLLAEEQELSSTTSDESYFDETTKMIPGTPIKLRSVMSTRVLERKDEDQPVAQEHPPTDQDEENSDEEREYSHSKKVYNRVRYLQGRDDMTEKLKTITYENATERSSLWVKANSVTSNVSKRFSWAKTDEEIMKIAFREYESCPSKANH</sequence>
<feature type="compositionally biased region" description="Basic and acidic residues" evidence="1">
    <location>
        <begin position="190"/>
        <end position="205"/>
    </location>
</feature>
<feature type="region of interest" description="Disordered" evidence="1">
    <location>
        <begin position="413"/>
        <end position="434"/>
    </location>
</feature>
<name>A0A9W9ZRA5_9CNID</name>
<feature type="compositionally biased region" description="Basic and acidic residues" evidence="1">
    <location>
        <begin position="157"/>
        <end position="174"/>
    </location>
</feature>
<comment type="caution">
    <text evidence="2">The sequence shown here is derived from an EMBL/GenBank/DDBJ whole genome shotgun (WGS) entry which is preliminary data.</text>
</comment>
<dbReference type="AlphaFoldDB" id="A0A9W9ZRA5"/>
<reference evidence="2" key="1">
    <citation type="submission" date="2023-01" db="EMBL/GenBank/DDBJ databases">
        <title>Genome assembly of the deep-sea coral Lophelia pertusa.</title>
        <authorList>
            <person name="Herrera S."/>
            <person name="Cordes E."/>
        </authorList>
    </citation>
    <scope>NUCLEOTIDE SEQUENCE</scope>
    <source>
        <strain evidence="2">USNM1676648</strain>
        <tissue evidence="2">Polyp</tissue>
    </source>
</reference>
<evidence type="ECO:0000313" key="2">
    <source>
        <dbReference type="EMBL" id="KAJ7386020.1"/>
    </source>
</evidence>
<feature type="region of interest" description="Disordered" evidence="1">
    <location>
        <begin position="119"/>
        <end position="267"/>
    </location>
</feature>
<dbReference type="Proteomes" id="UP001163046">
    <property type="component" value="Unassembled WGS sequence"/>
</dbReference>
<evidence type="ECO:0000256" key="1">
    <source>
        <dbReference type="SAM" id="MobiDB-lite"/>
    </source>
</evidence>
<keyword evidence="3" id="KW-1185">Reference proteome</keyword>
<proteinExistence type="predicted"/>
<accession>A0A9W9ZRA5</accession>
<dbReference type="EMBL" id="MU825878">
    <property type="protein sequence ID" value="KAJ7386020.1"/>
    <property type="molecule type" value="Genomic_DNA"/>
</dbReference>
<gene>
    <name evidence="2" type="ORF">OS493_012353</name>
</gene>
<feature type="compositionally biased region" description="Acidic residues" evidence="1">
    <location>
        <begin position="206"/>
        <end position="243"/>
    </location>
</feature>
<feature type="region of interest" description="Disordered" evidence="1">
    <location>
        <begin position="478"/>
        <end position="507"/>
    </location>
</feature>
<feature type="compositionally biased region" description="Basic and acidic residues" evidence="1">
    <location>
        <begin position="121"/>
        <end position="141"/>
    </location>
</feature>
<protein>
    <submittedName>
        <fullName evidence="2">Uncharacterized protein</fullName>
    </submittedName>
</protein>
<evidence type="ECO:0000313" key="3">
    <source>
        <dbReference type="Proteomes" id="UP001163046"/>
    </source>
</evidence>